<dbReference type="EMBL" id="ML986640">
    <property type="protein sequence ID" value="KAF2262461.1"/>
    <property type="molecule type" value="Genomic_DNA"/>
</dbReference>
<dbReference type="AlphaFoldDB" id="A0A9P4K604"/>
<proteinExistence type="predicted"/>
<sequence length="175" mass="19473">MLRRHLFATFALVTSISCGNIQITLWQSEDCTGDNELKPKLDLELHVGCNKRGDVAQQLEVEMLEGLREEKALSAYQDGSMQAQSQTIVFFTSEDCDPSTEIEGAYVDNSCSNVFKELKEDKWKSYEMRDACFGGLSGCNLDEEPTDVICERPLLPGWPGCGEPLNPRNEGNGAR</sequence>
<accession>A0A9P4K604</accession>
<dbReference type="PROSITE" id="PS51257">
    <property type="entry name" value="PROKAR_LIPOPROTEIN"/>
    <property type="match status" value="1"/>
</dbReference>
<dbReference type="Proteomes" id="UP000800093">
    <property type="component" value="Unassembled WGS sequence"/>
</dbReference>
<feature type="chain" id="PRO_5040150586" evidence="1">
    <location>
        <begin position="19"/>
        <end position="175"/>
    </location>
</feature>
<name>A0A9P4K604_9PLEO</name>
<evidence type="ECO:0000313" key="3">
    <source>
        <dbReference type="Proteomes" id="UP000800093"/>
    </source>
</evidence>
<gene>
    <name evidence="2" type="ORF">CC78DRAFT_545796</name>
</gene>
<keyword evidence="3" id="KW-1185">Reference proteome</keyword>
<evidence type="ECO:0000313" key="2">
    <source>
        <dbReference type="EMBL" id="KAF2262461.1"/>
    </source>
</evidence>
<comment type="caution">
    <text evidence="2">The sequence shown here is derived from an EMBL/GenBank/DDBJ whole genome shotgun (WGS) entry which is preliminary data.</text>
</comment>
<reference evidence="3" key="1">
    <citation type="journal article" date="2020" name="Stud. Mycol.">
        <title>101 Dothideomycetes genomes: A test case for predicting lifestyles and emergence of pathogens.</title>
        <authorList>
            <person name="Haridas S."/>
            <person name="Albert R."/>
            <person name="Binder M."/>
            <person name="Bloem J."/>
            <person name="LaButti K."/>
            <person name="Salamov A."/>
            <person name="Andreopoulos B."/>
            <person name="Baker S."/>
            <person name="Barry K."/>
            <person name="Bills G."/>
            <person name="Bluhm B."/>
            <person name="Cannon C."/>
            <person name="Castanera R."/>
            <person name="Culley D."/>
            <person name="Daum C."/>
            <person name="Ezra D."/>
            <person name="Gonzalez J."/>
            <person name="Henrissat B."/>
            <person name="Kuo A."/>
            <person name="Liang C."/>
            <person name="Lipzen A."/>
            <person name="Lutzoni F."/>
            <person name="Magnuson J."/>
            <person name="Mondo S."/>
            <person name="Nolan M."/>
            <person name="Ohm R."/>
            <person name="Pangilinan J."/>
            <person name="Park H.-J."/>
            <person name="Ramirez L."/>
            <person name="Alfaro M."/>
            <person name="Sun H."/>
            <person name="Tritt A."/>
            <person name="Yoshinaga Y."/>
            <person name="Zwiers L.-H."/>
            <person name="Turgeon B."/>
            <person name="Goodwin S."/>
            <person name="Spatafora J."/>
            <person name="Crous P."/>
            <person name="Grigoriev I."/>
        </authorList>
    </citation>
    <scope>NUCLEOTIDE SEQUENCE [LARGE SCALE GENOMIC DNA]</scope>
    <source>
        <strain evidence="3">CBS 304.66</strain>
    </source>
</reference>
<keyword evidence="1" id="KW-0732">Signal</keyword>
<dbReference type="OrthoDB" id="3795376at2759"/>
<protein>
    <submittedName>
        <fullName evidence="2">Uncharacterized protein</fullName>
    </submittedName>
</protein>
<organism evidence="2 3">
    <name type="scientific">Lojkania enalia</name>
    <dbReference type="NCBI Taxonomy" id="147567"/>
    <lineage>
        <taxon>Eukaryota</taxon>
        <taxon>Fungi</taxon>
        <taxon>Dikarya</taxon>
        <taxon>Ascomycota</taxon>
        <taxon>Pezizomycotina</taxon>
        <taxon>Dothideomycetes</taxon>
        <taxon>Pleosporomycetidae</taxon>
        <taxon>Pleosporales</taxon>
        <taxon>Pleosporales incertae sedis</taxon>
        <taxon>Lojkania</taxon>
    </lineage>
</organism>
<feature type="signal peptide" evidence="1">
    <location>
        <begin position="1"/>
        <end position="18"/>
    </location>
</feature>
<evidence type="ECO:0000256" key="1">
    <source>
        <dbReference type="SAM" id="SignalP"/>
    </source>
</evidence>